<dbReference type="AlphaFoldDB" id="A0A840RLZ7"/>
<reference evidence="2 3" key="1">
    <citation type="submission" date="2020-08" db="EMBL/GenBank/DDBJ databases">
        <title>Genomic Encyclopedia of Type Strains, Phase IV (KMG-IV): sequencing the most valuable type-strain genomes for metagenomic binning, comparative biology and taxonomic classification.</title>
        <authorList>
            <person name="Goeker M."/>
        </authorList>
    </citation>
    <scope>NUCLEOTIDE SEQUENCE [LARGE SCALE GENOMIC DNA]</scope>
    <source>
        <strain evidence="2 3">DSM 18233</strain>
    </source>
</reference>
<dbReference type="EMBL" id="JACHHN010000010">
    <property type="protein sequence ID" value="MBB5193296.1"/>
    <property type="molecule type" value="Genomic_DNA"/>
</dbReference>
<evidence type="ECO:0000313" key="2">
    <source>
        <dbReference type="EMBL" id="MBB5193296.1"/>
    </source>
</evidence>
<feature type="signal peptide" evidence="1">
    <location>
        <begin position="1"/>
        <end position="26"/>
    </location>
</feature>
<organism evidence="2 3">
    <name type="scientific">Silvimonas terrae</name>
    <dbReference type="NCBI Taxonomy" id="300266"/>
    <lineage>
        <taxon>Bacteria</taxon>
        <taxon>Pseudomonadati</taxon>
        <taxon>Pseudomonadota</taxon>
        <taxon>Betaproteobacteria</taxon>
        <taxon>Neisseriales</taxon>
        <taxon>Chitinibacteraceae</taxon>
        <taxon>Silvimonas</taxon>
    </lineage>
</organism>
<sequence>MIRRFDFFKAAGLAAMFLVAARSADAAGLPNHFGEQVESALTCESEWSTEWWRGYFQHYLGKPLRTWGEAEWYDAKNAQLAGNTATEVFVNVPSSGALMVGALIPTPVDKVKKQLESTLNIQFVQLAGPYPRYLSKFGSVLVGLSNNQTKWYCARWSLGNRP</sequence>
<feature type="chain" id="PRO_5032904159" evidence="1">
    <location>
        <begin position="27"/>
        <end position="162"/>
    </location>
</feature>
<gene>
    <name evidence="2" type="ORF">HNQ50_004050</name>
</gene>
<dbReference type="RefSeq" id="WP_184102940.1">
    <property type="nucleotide sequence ID" value="NZ_JACHHN010000010.1"/>
</dbReference>
<comment type="caution">
    <text evidence="2">The sequence shown here is derived from an EMBL/GenBank/DDBJ whole genome shotgun (WGS) entry which is preliminary data.</text>
</comment>
<protein>
    <submittedName>
        <fullName evidence="2">Uncharacterized protein</fullName>
    </submittedName>
</protein>
<dbReference type="Proteomes" id="UP000543030">
    <property type="component" value="Unassembled WGS sequence"/>
</dbReference>
<keyword evidence="1" id="KW-0732">Signal</keyword>
<name>A0A840RLZ7_9NEIS</name>
<evidence type="ECO:0000256" key="1">
    <source>
        <dbReference type="SAM" id="SignalP"/>
    </source>
</evidence>
<evidence type="ECO:0000313" key="3">
    <source>
        <dbReference type="Proteomes" id="UP000543030"/>
    </source>
</evidence>
<proteinExistence type="predicted"/>
<keyword evidence="3" id="KW-1185">Reference proteome</keyword>
<accession>A0A840RLZ7</accession>